<evidence type="ECO:0000313" key="5">
    <source>
        <dbReference type="Proteomes" id="UP000276443"/>
    </source>
</evidence>
<dbReference type="InterPro" id="IPR054470">
    <property type="entry name" value="FIMAH_dom"/>
</dbReference>
<keyword evidence="5" id="KW-1185">Reference proteome</keyword>
<dbReference type="SUPFAM" id="SSF50998">
    <property type="entry name" value="Quinoprotein alcohol dehydrogenase-like"/>
    <property type="match status" value="1"/>
</dbReference>
<keyword evidence="1" id="KW-0378">Hydrolase</keyword>
<dbReference type="GO" id="GO:0016798">
    <property type="term" value="F:hydrolase activity, acting on glycosyl bonds"/>
    <property type="evidence" value="ECO:0007669"/>
    <property type="project" value="InterPro"/>
</dbReference>
<dbReference type="EMBL" id="RKRF01000008">
    <property type="protein sequence ID" value="RPF54333.1"/>
    <property type="molecule type" value="Genomic_DNA"/>
</dbReference>
<dbReference type="SUPFAM" id="SSF101898">
    <property type="entry name" value="NHL repeat"/>
    <property type="match status" value="1"/>
</dbReference>
<protein>
    <submittedName>
        <fullName evidence="4">Carbohydrate binding protein</fullName>
    </submittedName>
</protein>
<dbReference type="Gene3D" id="2.60.120.260">
    <property type="entry name" value="Galactose-binding domain-like"/>
    <property type="match status" value="1"/>
</dbReference>
<accession>A0A3N5BA98</accession>
<dbReference type="InterPro" id="IPR003305">
    <property type="entry name" value="CenC_carb-bd"/>
</dbReference>
<proteinExistence type="predicted"/>
<dbReference type="InterPro" id="IPR015943">
    <property type="entry name" value="WD40/YVTN_repeat-like_dom_sf"/>
</dbReference>
<gene>
    <name evidence="4" type="ORF">EDC24_1530</name>
</gene>
<dbReference type="InterPro" id="IPR011047">
    <property type="entry name" value="Quinoprotein_ADH-like_sf"/>
</dbReference>
<dbReference type="Proteomes" id="UP000276443">
    <property type="component" value="Unassembled WGS sequence"/>
</dbReference>
<dbReference type="Pfam" id="PF22888">
    <property type="entry name" value="FIMAH"/>
    <property type="match status" value="1"/>
</dbReference>
<evidence type="ECO:0000259" key="3">
    <source>
        <dbReference type="Pfam" id="PF22888"/>
    </source>
</evidence>
<comment type="caution">
    <text evidence="4">The sequence shown here is derived from an EMBL/GenBank/DDBJ whole genome shotgun (WGS) entry which is preliminary data.</text>
</comment>
<dbReference type="RefSeq" id="WP_170158507.1">
    <property type="nucleotide sequence ID" value="NZ_RKRF01000008.1"/>
</dbReference>
<evidence type="ECO:0000313" key="4">
    <source>
        <dbReference type="EMBL" id="RPF54333.1"/>
    </source>
</evidence>
<organism evidence="4 5">
    <name type="scientific">Aquisalibacillus elongatus</name>
    <dbReference type="NCBI Taxonomy" id="485577"/>
    <lineage>
        <taxon>Bacteria</taxon>
        <taxon>Bacillati</taxon>
        <taxon>Bacillota</taxon>
        <taxon>Bacilli</taxon>
        <taxon>Bacillales</taxon>
        <taxon>Bacillaceae</taxon>
        <taxon>Aquisalibacillus</taxon>
    </lineage>
</organism>
<name>A0A3N5BA98_9BACI</name>
<feature type="domain" description="CBM-cenC" evidence="2">
    <location>
        <begin position="770"/>
        <end position="900"/>
    </location>
</feature>
<dbReference type="Pfam" id="PF02018">
    <property type="entry name" value="CBM_4_9"/>
    <property type="match status" value="1"/>
</dbReference>
<dbReference type="AlphaFoldDB" id="A0A3N5BA98"/>
<dbReference type="Gene3D" id="2.130.10.10">
    <property type="entry name" value="YVTN repeat-like/Quinoprotein amine dehydrogenase"/>
    <property type="match status" value="2"/>
</dbReference>
<reference evidence="4 5" key="1">
    <citation type="submission" date="2018-11" db="EMBL/GenBank/DDBJ databases">
        <title>Genomic Encyclopedia of Type Strains, Phase IV (KMG-IV): sequencing the most valuable type-strain genomes for metagenomic binning, comparative biology and taxonomic classification.</title>
        <authorList>
            <person name="Goeker M."/>
        </authorList>
    </citation>
    <scope>NUCLEOTIDE SEQUENCE [LARGE SCALE GENOMIC DNA]</scope>
    <source>
        <strain evidence="4 5">DSM 18090</strain>
    </source>
</reference>
<evidence type="ECO:0000256" key="1">
    <source>
        <dbReference type="ARBA" id="ARBA00022801"/>
    </source>
</evidence>
<sequence>MFKNKSSIWLIPVTILTLVLTTLSTPLLSQANNTNINETTYGGKEFIDTPLNDVVSIFDGAVGKEDGRDVMYATSKGMPARLSVLDINNDELLRVIDLKGAESTWAHEVTVDNDLYIATIGGGAKLWKYTPGSESATIVARFSGETFPYSITSDDEGNVYVGTYPSGKVFKYDPTNDEVTSYGQMNPEANQEYIRSIGYLDGKIYAGTGSDKIVEYDISQDTKTDIAEPLDETGIVYDLEVVDDRYIFTRYGDSSNMYIYDAQNQEWLDIVIPDVRGLHVEEESLNNEVYFMNTQDQFKKVNLETLEVTDTGMRYQSGLRGADWVELEDPDLPGKSLATINWSGSVVKFNIETEQVVSGDQIAAGTPTVTNEIAKGADGNFYISGVQSTNGAIFDPLSETFKSFEIGQADTMSKVGDKLYLGQYPGARIFEYDTNKDPSSSNPKELFQIGDQQDRVKTIVEGENQLFIGTISDYNTLGGALTEYNPNTGEKEVHRNVVENQSVVSLAYRDGLVYGSTSIHNGLGSDTVADEARVFVWDVNSGEKINETTLNVEGIDNPEVIGDLSFGPDGLLWGAYENVIFALDPETLEVIKSKKVYPDNSLYYSSWQTIELKWFNNKLYANFDRNLTVIDPDTLDSQKVTEAYAFDFSDSGDLYFSLPSNRTQLYKIETFSTDLTNYAINQYLNKGLIEKPLASTLSNSINQAKHHTEKGDLDQAEKHLNDYLKHLNNEDLDQFISQEVKKALQFKGDQLINILNNEFEMPGDSVAVPNQYFEEELIDGQIPGWSSDFEESDNYYHELSNEHSFDGEYSLKITDTVRDGSVAISSDPIEATPGREYNASAKVMLMDGNTSFMVRFYNEENQLIDSYPVYHNTSIGQWTDLEVSAVAPEDTSYLKIYAYTTRYQIGEAYYDSISLEEI</sequence>
<dbReference type="SUPFAM" id="SSF49785">
    <property type="entry name" value="Galactose-binding domain-like"/>
    <property type="match status" value="1"/>
</dbReference>
<feature type="domain" description="FIMAH" evidence="3">
    <location>
        <begin position="679"/>
        <end position="753"/>
    </location>
</feature>
<evidence type="ECO:0000259" key="2">
    <source>
        <dbReference type="Pfam" id="PF02018"/>
    </source>
</evidence>
<dbReference type="InterPro" id="IPR008979">
    <property type="entry name" value="Galactose-bd-like_sf"/>
</dbReference>